<evidence type="ECO:0000313" key="2">
    <source>
        <dbReference type="Proteomes" id="UP001345963"/>
    </source>
</evidence>
<accession>A0ABU7B266</accession>
<dbReference type="Proteomes" id="UP001345963">
    <property type="component" value="Unassembled WGS sequence"/>
</dbReference>
<comment type="caution">
    <text evidence="1">The sequence shown here is derived from an EMBL/GenBank/DDBJ whole genome shotgun (WGS) entry which is preliminary data.</text>
</comment>
<gene>
    <name evidence="1" type="ORF">ATANTOWER_030772</name>
</gene>
<protein>
    <submittedName>
        <fullName evidence="1">Uncharacterized protein</fullName>
    </submittedName>
</protein>
<reference evidence="1 2" key="1">
    <citation type="submission" date="2021-07" db="EMBL/GenBank/DDBJ databases">
        <authorList>
            <person name="Palmer J.M."/>
        </authorList>
    </citation>
    <scope>NUCLEOTIDE SEQUENCE [LARGE SCALE GENOMIC DNA]</scope>
    <source>
        <strain evidence="1 2">AT_MEX2019</strain>
        <tissue evidence="1">Muscle</tissue>
    </source>
</reference>
<name>A0ABU7B266_9TELE</name>
<sequence length="84" mass="9618">MYKYGGTFQLNHEPAEGAKVPIWIPVRGTSQQEGYHFHQPQWVTGNLVSTELFQAQGMTIVNGKRRKANQRKSIFTSIIPIFKK</sequence>
<organism evidence="1 2">
    <name type="scientific">Ataeniobius toweri</name>
    <dbReference type="NCBI Taxonomy" id="208326"/>
    <lineage>
        <taxon>Eukaryota</taxon>
        <taxon>Metazoa</taxon>
        <taxon>Chordata</taxon>
        <taxon>Craniata</taxon>
        <taxon>Vertebrata</taxon>
        <taxon>Euteleostomi</taxon>
        <taxon>Actinopterygii</taxon>
        <taxon>Neopterygii</taxon>
        <taxon>Teleostei</taxon>
        <taxon>Neoteleostei</taxon>
        <taxon>Acanthomorphata</taxon>
        <taxon>Ovalentaria</taxon>
        <taxon>Atherinomorphae</taxon>
        <taxon>Cyprinodontiformes</taxon>
        <taxon>Goodeidae</taxon>
        <taxon>Ataeniobius</taxon>
    </lineage>
</organism>
<evidence type="ECO:0000313" key="1">
    <source>
        <dbReference type="EMBL" id="MED6243944.1"/>
    </source>
</evidence>
<dbReference type="EMBL" id="JAHUTI010037872">
    <property type="protein sequence ID" value="MED6243944.1"/>
    <property type="molecule type" value="Genomic_DNA"/>
</dbReference>
<proteinExistence type="predicted"/>
<keyword evidence="2" id="KW-1185">Reference proteome</keyword>
<feature type="non-terminal residue" evidence="1">
    <location>
        <position position="84"/>
    </location>
</feature>